<name>A0A6S6T1M5_9BACT</name>
<organism evidence="1">
    <name type="scientific">uncultured Sulfurovum sp</name>
    <dbReference type="NCBI Taxonomy" id="269237"/>
    <lineage>
        <taxon>Bacteria</taxon>
        <taxon>Pseudomonadati</taxon>
        <taxon>Campylobacterota</taxon>
        <taxon>Epsilonproteobacteria</taxon>
        <taxon>Campylobacterales</taxon>
        <taxon>Sulfurovaceae</taxon>
        <taxon>Sulfurovum</taxon>
        <taxon>environmental samples</taxon>
    </lineage>
</organism>
<gene>
    <name evidence="1" type="ORF">HELGO_WM16101</name>
</gene>
<reference evidence="1" key="1">
    <citation type="submission" date="2020-01" db="EMBL/GenBank/DDBJ databases">
        <authorList>
            <person name="Meier V. D."/>
            <person name="Meier V D."/>
        </authorList>
    </citation>
    <scope>NUCLEOTIDE SEQUENCE</scope>
    <source>
        <strain evidence="1">HLG_WM_MAG_03</strain>
    </source>
</reference>
<dbReference type="AlphaFoldDB" id="A0A6S6T1M5"/>
<protein>
    <submittedName>
        <fullName evidence="1">Uncharacterized protein</fullName>
    </submittedName>
</protein>
<proteinExistence type="predicted"/>
<dbReference type="EMBL" id="CACVAR010000201">
    <property type="protein sequence ID" value="CAA6810577.1"/>
    <property type="molecule type" value="Genomic_DNA"/>
</dbReference>
<evidence type="ECO:0000313" key="1">
    <source>
        <dbReference type="EMBL" id="CAA6810577.1"/>
    </source>
</evidence>
<accession>A0A6S6T1M5</accession>
<sequence>MKEYYIEKYLWNVKLDRPHSVFIEGNKETVINLGWFDSENNLTKKGIKQIKRLKENDRNR</sequence>